<dbReference type="GeneID" id="6084200"/>
<dbReference type="GeneID" id="6080969"/>
<evidence type="ECO:0000313" key="7">
    <source>
        <dbReference type="EMBL" id="EDR12656.1"/>
    </source>
</evidence>
<proteinExistence type="predicted"/>
<evidence type="ECO:0000313" key="4">
    <source>
        <dbReference type="EMBL" id="EDR01339.1"/>
    </source>
</evidence>
<dbReference type="EMBL" id="DS547146">
    <property type="protein sequence ID" value="EDR00793.1"/>
    <property type="molecule type" value="Genomic_DNA"/>
</dbReference>
<dbReference type="AlphaFoldDB" id="B0CZQ1"/>
<dbReference type="RefSeq" id="XP_001885318.1">
    <property type="nucleotide sequence ID" value="XM_001885283.1"/>
</dbReference>
<dbReference type="KEGG" id="lbc:LACBIDRAFT_315218"/>
<sequence>MQYGIKMSRMYAPPLGICRPQGLLLRAADLLRNSREHYEVAMCFYEWLQICSEILGSAV</sequence>
<dbReference type="RefSeq" id="XP_001891323.1">
    <property type="nucleotide sequence ID" value="XM_001891288.1"/>
</dbReference>
<dbReference type="KEGG" id="lbc:LACBIDRAFT_311315"/>
<evidence type="ECO:0000313" key="5">
    <source>
        <dbReference type="EMBL" id="EDR04063.1"/>
    </source>
</evidence>
<evidence type="ECO:0000313" key="3">
    <source>
        <dbReference type="EMBL" id="EDR00793.1"/>
    </source>
</evidence>
<dbReference type="RefSeq" id="XP_001877670.1">
    <property type="nucleotide sequence ID" value="XM_001877635.1"/>
</dbReference>
<dbReference type="KEGG" id="lbc:LACBIDRAFT_296100"/>
<dbReference type="EMBL" id="DS547094">
    <property type="protein sequence ID" value="EDR12656.1"/>
    <property type="molecule type" value="Genomic_DNA"/>
</dbReference>
<evidence type="ECO:0000313" key="6">
    <source>
        <dbReference type="EMBL" id="EDR11773.1"/>
    </source>
</evidence>
<evidence type="ECO:0000313" key="1">
    <source>
        <dbReference type="EMBL" id="EDQ97992.1"/>
    </source>
</evidence>
<dbReference type="RefSeq" id="XP_001876920.1">
    <property type="nucleotide sequence ID" value="XM_001876885.1"/>
</dbReference>
<dbReference type="GeneID" id="6073603"/>
<dbReference type="EMBL" id="DS547739">
    <property type="protein sequence ID" value="EDQ97992.1"/>
    <property type="molecule type" value="Genomic_DNA"/>
</dbReference>
<organism evidence="8">
    <name type="scientific">Laccaria bicolor (strain S238N-H82 / ATCC MYA-4686)</name>
    <name type="common">Bicoloured deceiver</name>
    <name type="synonym">Laccaria laccata var. bicolor</name>
    <dbReference type="NCBI Taxonomy" id="486041"/>
    <lineage>
        <taxon>Eukaryota</taxon>
        <taxon>Fungi</taxon>
        <taxon>Dikarya</taxon>
        <taxon>Basidiomycota</taxon>
        <taxon>Agaricomycotina</taxon>
        <taxon>Agaricomycetes</taxon>
        <taxon>Agaricomycetidae</taxon>
        <taxon>Agaricales</taxon>
        <taxon>Agaricineae</taxon>
        <taxon>Hydnangiaceae</taxon>
        <taxon>Laccaria</taxon>
    </lineage>
</organism>
<dbReference type="GeneID" id="6072696"/>
<dbReference type="RefSeq" id="XP_001888046.1">
    <property type="nucleotide sequence ID" value="XM_001888011.1"/>
</dbReference>
<dbReference type="EMBL" id="DS547095">
    <property type="protein sequence ID" value="EDR11773.1"/>
    <property type="molecule type" value="Genomic_DNA"/>
</dbReference>
<reference evidence="7 8" key="1">
    <citation type="journal article" date="2008" name="Nature">
        <title>The genome of Laccaria bicolor provides insights into mycorrhizal symbiosis.</title>
        <authorList>
            <person name="Martin F."/>
            <person name="Aerts A."/>
            <person name="Ahren D."/>
            <person name="Brun A."/>
            <person name="Danchin E.G.J."/>
            <person name="Duchaussoy F."/>
            <person name="Gibon J."/>
            <person name="Kohler A."/>
            <person name="Lindquist E."/>
            <person name="Pereda V."/>
            <person name="Salamov A."/>
            <person name="Shapiro H.J."/>
            <person name="Wuyts J."/>
            <person name="Blaudez D."/>
            <person name="Buee M."/>
            <person name="Brokstein P."/>
            <person name="Canbaeck B."/>
            <person name="Cohen D."/>
            <person name="Courty P.E."/>
            <person name="Coutinho P.M."/>
            <person name="Delaruelle C."/>
            <person name="Detter J.C."/>
            <person name="Deveau A."/>
            <person name="DiFazio S."/>
            <person name="Duplessis S."/>
            <person name="Fraissinet-Tachet L."/>
            <person name="Lucic E."/>
            <person name="Frey-Klett P."/>
            <person name="Fourrey C."/>
            <person name="Feussner I."/>
            <person name="Gay G."/>
            <person name="Grimwood J."/>
            <person name="Hoegger P.J."/>
            <person name="Jain P."/>
            <person name="Kilaru S."/>
            <person name="Labbe J."/>
            <person name="Lin Y.C."/>
            <person name="Legue V."/>
            <person name="Le Tacon F."/>
            <person name="Marmeisse R."/>
            <person name="Melayah D."/>
            <person name="Montanini B."/>
            <person name="Muratet M."/>
            <person name="Nehls U."/>
            <person name="Niculita-Hirzel H."/>
            <person name="Oudot-Le Secq M.P."/>
            <person name="Peter M."/>
            <person name="Quesneville H."/>
            <person name="Rajashekar B."/>
            <person name="Reich M."/>
            <person name="Rouhier N."/>
            <person name="Schmutz J."/>
            <person name="Yin T."/>
            <person name="Chalot M."/>
            <person name="Henrissat B."/>
            <person name="Kuees U."/>
            <person name="Lucas S."/>
            <person name="Van de Peer Y."/>
            <person name="Podila G.K."/>
            <person name="Polle A."/>
            <person name="Pukkila P.J."/>
            <person name="Richardson P.M."/>
            <person name="Rouze P."/>
            <person name="Sanders I.R."/>
            <person name="Stajich J.E."/>
            <person name="Tunlid A."/>
            <person name="Tuskan G."/>
            <person name="Grigoriev I.V."/>
        </authorList>
    </citation>
    <scope>NUCLEOTIDE SEQUENCE [LARGE SCALE GENOMIC DNA]</scope>
    <source>
        <strain evidence="8">S238N-H82 / ATCC MYA-4686</strain>
    </source>
</reference>
<evidence type="ECO:0000313" key="2">
    <source>
        <dbReference type="EMBL" id="EDQ98027.1"/>
    </source>
</evidence>
<gene>
    <name evidence="1" type="ORF">LACBIDRAFT_296100</name>
    <name evidence="5" type="ORF">LACBIDRAFT_306275</name>
    <name evidence="7" type="ORF">LACBIDRAFT_311315</name>
    <name evidence="4" type="ORF">LACBIDRAFT_312182</name>
    <name evidence="3" type="ORF">LACBIDRAFT_312975</name>
    <name evidence="6" type="ORF">LACBIDRAFT_313510</name>
    <name evidence="2" type="ORF">LACBIDRAFT_315218</name>
</gene>
<dbReference type="HOGENOM" id="CLU_2961181_0_0_1"/>
<dbReference type="KEGG" id="lbc:LACBIDRAFT_312182"/>
<dbReference type="EMBL" id="DS547687">
    <property type="protein sequence ID" value="EDQ98027.1"/>
    <property type="molecule type" value="Genomic_DNA"/>
</dbReference>
<dbReference type="KEGG" id="lbc:LACBIDRAFT_313510"/>
<accession>B0CZQ1</accession>
<dbReference type="Proteomes" id="UP000001194">
    <property type="component" value="Unassembled WGS sequence"/>
</dbReference>
<dbReference type="KEGG" id="lbc:LACBIDRAFT_306275"/>
<dbReference type="GeneID" id="6086978"/>
<dbReference type="GeneID" id="6087013"/>
<dbReference type="RefSeq" id="XP_001891358.1">
    <property type="nucleotide sequence ID" value="XM_001891323.1"/>
</dbReference>
<evidence type="ECO:0000313" key="8">
    <source>
        <dbReference type="Proteomes" id="UP000001194"/>
    </source>
</evidence>
<protein>
    <submittedName>
        <fullName evidence="7">Predicted protein</fullName>
    </submittedName>
</protein>
<keyword evidence="8" id="KW-1185">Reference proteome</keyword>
<name>B0CZQ1_LACBS</name>
<dbReference type="OrthoDB" id="3094712at2759"/>
<dbReference type="RefSeq" id="XP_001888585.1">
    <property type="nucleotide sequence ID" value="XM_001888550.1"/>
</dbReference>
<dbReference type="KEGG" id="lbc:LACBIDRAFT_312975"/>
<dbReference type="InParanoid" id="B0CZQ1"/>
<dbReference type="EMBL" id="DS547140">
    <property type="protein sequence ID" value="EDR01339.1"/>
    <property type="molecule type" value="Genomic_DNA"/>
</dbReference>
<dbReference type="EMBL" id="DS547120">
    <property type="protein sequence ID" value="EDR04063.1"/>
    <property type="molecule type" value="Genomic_DNA"/>
</dbReference>
<dbReference type="GeneID" id="6083702"/>